<dbReference type="Proteomes" id="UP001300502">
    <property type="component" value="Unassembled WGS sequence"/>
</dbReference>
<evidence type="ECO:0000256" key="1">
    <source>
        <dbReference type="ARBA" id="ARBA00000952"/>
    </source>
</evidence>
<evidence type="ECO:0000256" key="2">
    <source>
        <dbReference type="ARBA" id="ARBA00001911"/>
    </source>
</evidence>
<comment type="catalytic activity">
    <reaction evidence="1">
        <text>[eIF5A protein]-L-lysine + spermidine = [eIF5A protein]-deoxyhypusine + propane-1,3-diamine</text>
        <dbReference type="Rhea" id="RHEA:33299"/>
        <dbReference type="Rhea" id="RHEA-COMP:10143"/>
        <dbReference type="Rhea" id="RHEA-COMP:10144"/>
        <dbReference type="ChEBI" id="CHEBI:29969"/>
        <dbReference type="ChEBI" id="CHEBI:57484"/>
        <dbReference type="ChEBI" id="CHEBI:57834"/>
        <dbReference type="ChEBI" id="CHEBI:82657"/>
        <dbReference type="EC" id="2.5.1.46"/>
    </reaction>
</comment>
<dbReference type="EMBL" id="JANCYU010000030">
    <property type="protein sequence ID" value="KAK4525442.1"/>
    <property type="molecule type" value="Genomic_DNA"/>
</dbReference>
<evidence type="ECO:0000256" key="5">
    <source>
        <dbReference type="ARBA" id="ARBA00012683"/>
    </source>
</evidence>
<evidence type="ECO:0000256" key="4">
    <source>
        <dbReference type="ARBA" id="ARBA00009892"/>
    </source>
</evidence>
<comment type="cofactor">
    <cofactor evidence="2">
        <name>NAD(+)</name>
        <dbReference type="ChEBI" id="CHEBI:57540"/>
    </cofactor>
</comment>
<evidence type="ECO:0000256" key="3">
    <source>
        <dbReference type="ARBA" id="ARBA00005041"/>
    </source>
</evidence>
<proteinExistence type="inferred from homology"/>
<evidence type="ECO:0000313" key="10">
    <source>
        <dbReference type="Proteomes" id="UP001300502"/>
    </source>
</evidence>
<dbReference type="FunFam" id="3.40.910.10:FF:000001">
    <property type="entry name" value="Probable deoxyhypusine synthase"/>
    <property type="match status" value="1"/>
</dbReference>
<evidence type="ECO:0000256" key="8">
    <source>
        <dbReference type="ARBA" id="ARBA00023256"/>
    </source>
</evidence>
<dbReference type="NCBIfam" id="TIGR00321">
    <property type="entry name" value="dhys"/>
    <property type="match status" value="1"/>
</dbReference>
<organism evidence="9 10">
    <name type="scientific">Galdieria yellowstonensis</name>
    <dbReference type="NCBI Taxonomy" id="3028027"/>
    <lineage>
        <taxon>Eukaryota</taxon>
        <taxon>Rhodophyta</taxon>
        <taxon>Bangiophyceae</taxon>
        <taxon>Galdieriales</taxon>
        <taxon>Galdieriaceae</taxon>
        <taxon>Galdieria</taxon>
    </lineage>
</organism>
<dbReference type="PANTHER" id="PTHR11703">
    <property type="entry name" value="DEOXYHYPUSINE SYNTHASE"/>
    <property type="match status" value="1"/>
</dbReference>
<evidence type="ECO:0000256" key="7">
    <source>
        <dbReference type="ARBA" id="ARBA00023027"/>
    </source>
</evidence>
<evidence type="ECO:0000313" key="9">
    <source>
        <dbReference type="EMBL" id="KAK4525442.1"/>
    </source>
</evidence>
<sequence>MTEQHHHEQQRQDALPQAVFQHVFKPSTPLPESAIHVKGYDFNHGLQYDSLFASFLQTGFQATNFALATQQIHEMLSCRQSTSTTTTTHASPPECTIFLGYTSNMVSCGVRETIRFLVQHKYVDVLVTTAGGVEEDLIKCFAPTILGSFHLDGAELRQKGLNRIGNLLVPNDNYCRFEDWLLPILDEMVEQRNEIKWTPSSFIQRLGERIQDPSSIYYWAAKNEIPVFCPALTDGSIGDMLFFHTYRKPGLEIDIVDDIRRLNKIAIHAKKTGMIVLGGGVAKHHTFNANLMRNGADFSVLINTAQEYDGSDSGASPEEAISWGKIKSGGQPVKVFGDASILFPLLVSQTFAKDYWNKRSSK</sequence>
<keyword evidence="6" id="KW-0808">Transferase</keyword>
<dbReference type="InterPro" id="IPR036982">
    <property type="entry name" value="Deoxyhypusine_synthase_sf"/>
</dbReference>
<evidence type="ECO:0000256" key="6">
    <source>
        <dbReference type="ARBA" id="ARBA00022679"/>
    </source>
</evidence>
<keyword evidence="8" id="KW-0386">Hypusine biosynthesis</keyword>
<dbReference type="EC" id="2.5.1.46" evidence="5"/>
<keyword evidence="10" id="KW-1185">Reference proteome</keyword>
<dbReference type="GO" id="GO:0034038">
    <property type="term" value="F:deoxyhypusine synthase activity"/>
    <property type="evidence" value="ECO:0007669"/>
    <property type="project" value="UniProtKB-EC"/>
</dbReference>
<reference evidence="9 10" key="1">
    <citation type="submission" date="2022-07" db="EMBL/GenBank/DDBJ databases">
        <title>Genome-wide signatures of adaptation to extreme environments.</title>
        <authorList>
            <person name="Cho C.H."/>
            <person name="Yoon H.S."/>
        </authorList>
    </citation>
    <scope>NUCLEOTIDE SEQUENCE [LARGE SCALE GENOMIC DNA]</scope>
    <source>
        <strain evidence="9 10">108.79 E11</strain>
    </source>
</reference>
<dbReference type="InterPro" id="IPR029035">
    <property type="entry name" value="DHS-like_NAD/FAD-binding_dom"/>
</dbReference>
<protein>
    <recommendedName>
        <fullName evidence="5">deoxyhypusine synthase</fullName>
        <ecNumber evidence="5">2.5.1.46</ecNumber>
    </recommendedName>
</protein>
<comment type="caution">
    <text evidence="9">The sequence shown here is derived from an EMBL/GenBank/DDBJ whole genome shotgun (WGS) entry which is preliminary data.</text>
</comment>
<gene>
    <name evidence="9" type="ORF">GAYE_SCF12G3350</name>
</gene>
<comment type="similarity">
    <text evidence="4">Belongs to the deoxyhypusine synthase family.</text>
</comment>
<name>A0AAV9IDI2_9RHOD</name>
<dbReference type="GO" id="GO:0005737">
    <property type="term" value="C:cytoplasm"/>
    <property type="evidence" value="ECO:0007669"/>
    <property type="project" value="TreeGrafter"/>
</dbReference>
<dbReference type="Pfam" id="PF01916">
    <property type="entry name" value="DS"/>
    <property type="match status" value="1"/>
</dbReference>
<accession>A0AAV9IDI2</accession>
<keyword evidence="7" id="KW-0520">NAD</keyword>
<dbReference type="InterPro" id="IPR002773">
    <property type="entry name" value="Deoxyhypusine_synthase"/>
</dbReference>
<dbReference type="Gene3D" id="3.40.910.10">
    <property type="entry name" value="Deoxyhypusine synthase"/>
    <property type="match status" value="1"/>
</dbReference>
<dbReference type="AlphaFoldDB" id="A0AAV9IDI2"/>
<dbReference type="PANTHER" id="PTHR11703:SF0">
    <property type="entry name" value="DEOXYHYPUSINE SYNTHASE"/>
    <property type="match status" value="1"/>
</dbReference>
<comment type="pathway">
    <text evidence="3">Protein modification; eIF5A hypusination.</text>
</comment>
<dbReference type="SUPFAM" id="SSF52467">
    <property type="entry name" value="DHS-like NAD/FAD-binding domain"/>
    <property type="match status" value="1"/>
</dbReference>